<protein>
    <recommendedName>
        <fullName evidence="2">Bet v I/Major latex protein domain-containing protein</fullName>
    </recommendedName>
</protein>
<dbReference type="InterPro" id="IPR000916">
    <property type="entry name" value="Bet_v_I/MLP"/>
</dbReference>
<evidence type="ECO:0000313" key="3">
    <source>
        <dbReference type="EMBL" id="KAG2248799.1"/>
    </source>
</evidence>
<organism evidence="3 4">
    <name type="scientific">Brassica carinata</name>
    <name type="common">Ethiopian mustard</name>
    <name type="synonym">Abyssinian cabbage</name>
    <dbReference type="NCBI Taxonomy" id="52824"/>
    <lineage>
        <taxon>Eukaryota</taxon>
        <taxon>Viridiplantae</taxon>
        <taxon>Streptophyta</taxon>
        <taxon>Embryophyta</taxon>
        <taxon>Tracheophyta</taxon>
        <taxon>Spermatophyta</taxon>
        <taxon>Magnoliopsida</taxon>
        <taxon>eudicotyledons</taxon>
        <taxon>Gunneridae</taxon>
        <taxon>Pentapetalae</taxon>
        <taxon>rosids</taxon>
        <taxon>malvids</taxon>
        <taxon>Brassicales</taxon>
        <taxon>Brassicaceae</taxon>
        <taxon>Brassiceae</taxon>
        <taxon>Brassica</taxon>
    </lineage>
</organism>
<dbReference type="Proteomes" id="UP000886595">
    <property type="component" value="Unassembled WGS sequence"/>
</dbReference>
<comment type="caution">
    <text evidence="3">The sequence shown here is derived from an EMBL/GenBank/DDBJ whole genome shotgun (WGS) entry which is preliminary data.</text>
</comment>
<proteinExistence type="inferred from homology"/>
<dbReference type="InterPro" id="IPR052006">
    <property type="entry name" value="MLP-like"/>
</dbReference>
<dbReference type="Pfam" id="PF00407">
    <property type="entry name" value="Bet_v_1"/>
    <property type="match status" value="1"/>
</dbReference>
<accession>A0A8X7PFN2</accession>
<reference evidence="3 4" key="1">
    <citation type="submission" date="2020-02" db="EMBL/GenBank/DDBJ databases">
        <authorList>
            <person name="Ma Q."/>
            <person name="Huang Y."/>
            <person name="Song X."/>
            <person name="Pei D."/>
        </authorList>
    </citation>
    <scope>NUCLEOTIDE SEQUENCE [LARGE SCALE GENOMIC DNA]</scope>
    <source>
        <strain evidence="3">Sxm20200214</strain>
        <tissue evidence="3">Leaf</tissue>
    </source>
</reference>
<dbReference type="Gene3D" id="3.30.530.20">
    <property type="match status" value="1"/>
</dbReference>
<feature type="domain" description="Bet v I/Major latex protein" evidence="2">
    <location>
        <begin position="3"/>
        <end position="89"/>
    </location>
</feature>
<dbReference type="InterPro" id="IPR023393">
    <property type="entry name" value="START-like_dom_sf"/>
</dbReference>
<dbReference type="AlphaFoldDB" id="A0A8X7PFN2"/>
<keyword evidence="4" id="KW-1185">Reference proteome</keyword>
<evidence type="ECO:0000259" key="2">
    <source>
        <dbReference type="SMART" id="SM01037"/>
    </source>
</evidence>
<gene>
    <name evidence="3" type="ORF">Bca52824_088427</name>
</gene>
<dbReference type="PANTHER" id="PTHR31338">
    <property type="entry name" value="POLYKETIDE CYCLASE/DEHYDRASE AND LIPID TRANSPORT SUPERFAMILY PROTEIN"/>
    <property type="match status" value="1"/>
</dbReference>
<dbReference type="GO" id="GO:0006952">
    <property type="term" value="P:defense response"/>
    <property type="evidence" value="ECO:0007669"/>
    <property type="project" value="InterPro"/>
</dbReference>
<comment type="similarity">
    <text evidence="1">Belongs to the MLP family.</text>
</comment>
<evidence type="ECO:0000256" key="1">
    <source>
        <dbReference type="ARBA" id="ARBA00038242"/>
    </source>
</evidence>
<dbReference type="PANTHER" id="PTHR31338:SF33">
    <property type="entry name" value="GENOME ASSEMBLY, CHROMOSOME: A08"/>
    <property type="match status" value="1"/>
</dbReference>
<sequence length="89" mass="10564">MEKQEVFKERREIDDEKKTVTFRGLEGHVMEQLKVYEANFQFIPKSEDGSVCKITFNWEKRNDDFPDPSNYMKFIKSLAADMDDHVIKA</sequence>
<dbReference type="EMBL" id="JAAMPC010000017">
    <property type="protein sequence ID" value="KAG2248799.1"/>
    <property type="molecule type" value="Genomic_DNA"/>
</dbReference>
<name>A0A8X7PFN2_BRACI</name>
<evidence type="ECO:0000313" key="4">
    <source>
        <dbReference type="Proteomes" id="UP000886595"/>
    </source>
</evidence>
<dbReference type="SUPFAM" id="SSF55961">
    <property type="entry name" value="Bet v1-like"/>
    <property type="match status" value="1"/>
</dbReference>
<dbReference type="OrthoDB" id="1072116at2759"/>
<dbReference type="SMART" id="SM01037">
    <property type="entry name" value="Bet_v_1"/>
    <property type="match status" value="1"/>
</dbReference>